<protein>
    <recommendedName>
        <fullName evidence="2">Little elongation complex subunit 2 C-terminal domain-containing protein</fullName>
    </recommendedName>
</protein>
<dbReference type="GO" id="GO:0008023">
    <property type="term" value="C:transcription elongation factor complex"/>
    <property type="evidence" value="ECO:0007669"/>
    <property type="project" value="InterPro"/>
</dbReference>
<reference evidence="3 4" key="1">
    <citation type="journal article" date="2018" name="G3 (Bethesda)">
        <title>Phylogenetic and Phylogenomic Definition of Rhizopus Species.</title>
        <authorList>
            <person name="Gryganskyi A.P."/>
            <person name="Golan J."/>
            <person name="Dolatabadi S."/>
            <person name="Mondo S."/>
            <person name="Robb S."/>
            <person name="Idnurm A."/>
            <person name="Muszewska A."/>
            <person name="Steczkiewicz K."/>
            <person name="Masonjones S."/>
            <person name="Liao H.L."/>
            <person name="Gajdeczka M.T."/>
            <person name="Anike F."/>
            <person name="Vuek A."/>
            <person name="Anishchenko I.M."/>
            <person name="Voigt K."/>
            <person name="de Hoog G.S."/>
            <person name="Smith M.E."/>
            <person name="Heitman J."/>
            <person name="Vilgalys R."/>
            <person name="Stajich J.E."/>
        </authorList>
    </citation>
    <scope>NUCLEOTIDE SEQUENCE [LARGE SCALE GENOMIC DNA]</scope>
    <source>
        <strain evidence="3 4">LSU 92-RS-03</strain>
    </source>
</reference>
<dbReference type="Proteomes" id="UP000253551">
    <property type="component" value="Unassembled WGS sequence"/>
</dbReference>
<dbReference type="EMBL" id="PJQM01003300">
    <property type="protein sequence ID" value="RCH89629.1"/>
    <property type="molecule type" value="Genomic_DNA"/>
</dbReference>
<dbReference type="STRING" id="4846.A0A367JID1"/>
<comment type="caution">
    <text evidence="3">The sequence shown here is derived from an EMBL/GenBank/DDBJ whole genome shotgun (WGS) entry which is preliminary data.</text>
</comment>
<dbReference type="InterPro" id="IPR019535">
    <property type="entry name" value="ICE2_C"/>
</dbReference>
<feature type="region of interest" description="Disordered" evidence="1">
    <location>
        <begin position="224"/>
        <end position="246"/>
    </location>
</feature>
<feature type="domain" description="Little elongation complex subunit 2 C-terminal" evidence="2">
    <location>
        <begin position="558"/>
        <end position="715"/>
    </location>
</feature>
<keyword evidence="4" id="KW-1185">Reference proteome</keyword>
<gene>
    <name evidence="3" type="ORF">CU098_003262</name>
</gene>
<dbReference type="GO" id="GO:0045945">
    <property type="term" value="P:positive regulation of transcription by RNA polymerase III"/>
    <property type="evidence" value="ECO:0007669"/>
    <property type="project" value="TreeGrafter"/>
</dbReference>
<dbReference type="AlphaFoldDB" id="A0A367JID1"/>
<evidence type="ECO:0000256" key="1">
    <source>
        <dbReference type="SAM" id="MobiDB-lite"/>
    </source>
</evidence>
<feature type="compositionally biased region" description="Polar residues" evidence="1">
    <location>
        <begin position="232"/>
        <end position="243"/>
    </location>
</feature>
<feature type="region of interest" description="Disordered" evidence="1">
    <location>
        <begin position="1"/>
        <end position="147"/>
    </location>
</feature>
<sequence>MSEIPQKRLQDSEDSITSPSKIVKTTDVTEEDLSVGGQTDDLINKDSTINEIQQDLIKNEQIDSNQQKDSSETKSEIESSENGDIKYVKRMETEAITDGRETEVTEDEEEVDIIDNENDPEYNKRKYNVDETNPDDDKSENIVDESNLEYIKDEFNVKSNSECNETNPEYDENVYNVDERSPEYTQDEYNQGESDTEYYADENDIGYYADEKNIEDYVNGIETDSLDKDNETNSAQDSDSNKSPFVYEIDKEAEMVEDYTESSMTFEEHLENEFVPKDDKEHYLLLVGHTPTQILLKRKLEEVRRRIFKVPEASVELESAVPSDLEVAAQAAVEEAETTQGAQTTVPSDIYNTLDENVDRMAQERHSLEVQRAYTYPQFYKYHSQLNIGYDENEKRSIMAFKQMLLKTGQISECDPEALIMPKRIDLLKNYFITGYNNDTYYKRKMLPNLSNDELVQSLLKQTKCDIVISISCLLKLAEMQNNLSVSGSIPLIVKQEGEKKTLYFDSPLPKDILTVEEKNKMVYSVAFKSSCLDWSNRRAISSSSKQNKQTADNWNYDDDENLQYTHWTFGDLDLLIRYQSDGDVTNLENKRASLVSKLNYGNSKAEREMTIYAERVMNWLRSYIGGHSIVIEGTIDVVNNSLVHIEKKEMVDIMEDWMPDRESEMLRQALSNLYKTLEPGCYLLDHGTNEKHFVVYQSTEETLSSDVLDLHGKYIPV</sequence>
<evidence type="ECO:0000313" key="3">
    <source>
        <dbReference type="EMBL" id="RCH89629.1"/>
    </source>
</evidence>
<dbReference type="Pfam" id="PF10505">
    <property type="entry name" value="NARG2_C"/>
    <property type="match status" value="1"/>
</dbReference>
<feature type="compositionally biased region" description="Basic and acidic residues" evidence="1">
    <location>
        <begin position="69"/>
        <end position="103"/>
    </location>
</feature>
<organism evidence="3 4">
    <name type="scientific">Rhizopus stolonifer</name>
    <name type="common">Rhizopus nigricans</name>
    <dbReference type="NCBI Taxonomy" id="4846"/>
    <lineage>
        <taxon>Eukaryota</taxon>
        <taxon>Fungi</taxon>
        <taxon>Fungi incertae sedis</taxon>
        <taxon>Mucoromycota</taxon>
        <taxon>Mucoromycotina</taxon>
        <taxon>Mucoromycetes</taxon>
        <taxon>Mucorales</taxon>
        <taxon>Mucorineae</taxon>
        <taxon>Rhizopodaceae</taxon>
        <taxon>Rhizopus</taxon>
    </lineage>
</organism>
<dbReference type="OrthoDB" id="289162at2759"/>
<name>A0A367JID1_RHIST</name>
<dbReference type="GO" id="GO:0042795">
    <property type="term" value="P:snRNA transcription by RNA polymerase II"/>
    <property type="evidence" value="ECO:0007669"/>
    <property type="project" value="TreeGrafter"/>
</dbReference>
<accession>A0A367JID1</accession>
<feature type="compositionally biased region" description="Basic and acidic residues" evidence="1">
    <location>
        <begin position="121"/>
        <end position="141"/>
    </location>
</feature>
<feature type="compositionally biased region" description="Basic and acidic residues" evidence="1">
    <location>
        <begin position="1"/>
        <end position="11"/>
    </location>
</feature>
<feature type="compositionally biased region" description="Acidic residues" evidence="1">
    <location>
        <begin position="104"/>
        <end position="120"/>
    </location>
</feature>
<evidence type="ECO:0000259" key="2">
    <source>
        <dbReference type="Pfam" id="PF10505"/>
    </source>
</evidence>
<dbReference type="GO" id="GO:0042796">
    <property type="term" value="P:snRNA transcription by RNA polymerase III"/>
    <property type="evidence" value="ECO:0007669"/>
    <property type="project" value="TreeGrafter"/>
</dbReference>
<dbReference type="PANTHER" id="PTHR14633">
    <property type="entry name" value="LITTLE ELONGATION COMPLEX SUBUNIT 2"/>
    <property type="match status" value="1"/>
</dbReference>
<proteinExistence type="predicted"/>
<dbReference type="PANTHER" id="PTHR14633:SF3">
    <property type="entry name" value="LITTLE ELONGATION COMPLEX SUBUNIT 2"/>
    <property type="match status" value="1"/>
</dbReference>
<evidence type="ECO:0000313" key="4">
    <source>
        <dbReference type="Proteomes" id="UP000253551"/>
    </source>
</evidence>